<keyword evidence="2" id="KW-0378">Hydrolase</keyword>
<dbReference type="EMBL" id="JABFOF010000011">
    <property type="protein sequence ID" value="KAG2372232.1"/>
    <property type="molecule type" value="Genomic_DNA"/>
</dbReference>
<dbReference type="Proteomes" id="UP000743370">
    <property type="component" value="Unassembled WGS sequence"/>
</dbReference>
<dbReference type="AlphaFoldDB" id="A0A8T0JGB8"/>
<sequence>MIAHSSEFENIAIREEEENELEMLARTSCPLEIKLYISRGSMDSFSLVSDAAYISASLARITRALFGICLRRGWCEMTLLMLEYSKAVDRQVWPHQHSLRQFDNHLSAEIFRKLEECGADLDRLFETEEKGIGGINSLLVERMRSFGPYNLFNVLGMHEFDSDRKRMSVILEYLDNYVKVFVKGAHTSMLNVIDKDLNALEFEEWHASFEAPSTVVFGRAAMLRKVSSIVENSLSILGFAIEDKLQQGVPESIAYLENIYL</sequence>
<keyword evidence="2" id="KW-0547">Nucleotide-binding</keyword>
<dbReference type="Pfam" id="PF02889">
    <property type="entry name" value="Sec63"/>
    <property type="match status" value="1"/>
</dbReference>
<dbReference type="InterPro" id="IPR004179">
    <property type="entry name" value="Sec63-dom"/>
</dbReference>
<gene>
    <name evidence="2" type="ORF">HKW66_Vig0209000</name>
</gene>
<evidence type="ECO:0000313" key="2">
    <source>
        <dbReference type="EMBL" id="KAG2372232.1"/>
    </source>
</evidence>
<organism evidence="2 3">
    <name type="scientific">Phaseolus angularis</name>
    <name type="common">Azuki bean</name>
    <name type="synonym">Vigna angularis</name>
    <dbReference type="NCBI Taxonomy" id="3914"/>
    <lineage>
        <taxon>Eukaryota</taxon>
        <taxon>Viridiplantae</taxon>
        <taxon>Streptophyta</taxon>
        <taxon>Embryophyta</taxon>
        <taxon>Tracheophyta</taxon>
        <taxon>Spermatophyta</taxon>
        <taxon>Magnoliopsida</taxon>
        <taxon>eudicotyledons</taxon>
        <taxon>Gunneridae</taxon>
        <taxon>Pentapetalae</taxon>
        <taxon>rosids</taxon>
        <taxon>fabids</taxon>
        <taxon>Fabales</taxon>
        <taxon>Fabaceae</taxon>
        <taxon>Papilionoideae</taxon>
        <taxon>50 kb inversion clade</taxon>
        <taxon>NPAAA clade</taxon>
        <taxon>indigoferoid/millettioid clade</taxon>
        <taxon>Phaseoleae</taxon>
        <taxon>Vigna</taxon>
    </lineage>
</organism>
<evidence type="ECO:0000259" key="1">
    <source>
        <dbReference type="SMART" id="SM00973"/>
    </source>
</evidence>
<dbReference type="PANTHER" id="PTHR24092">
    <property type="entry name" value="PROBABLE PHOSPHOLIPID-TRANSPORTING ATPASE"/>
    <property type="match status" value="1"/>
</dbReference>
<dbReference type="Gene3D" id="1.10.3380.10">
    <property type="entry name" value="Sec63 N-terminal domain-like domain"/>
    <property type="match status" value="1"/>
</dbReference>
<evidence type="ECO:0000313" key="3">
    <source>
        <dbReference type="Proteomes" id="UP000743370"/>
    </source>
</evidence>
<comment type="caution">
    <text evidence="2">The sequence shown here is derived from an EMBL/GenBank/DDBJ whole genome shotgun (WGS) entry which is preliminary data.</text>
</comment>
<feature type="domain" description="SEC63" evidence="1">
    <location>
        <begin position="1"/>
        <end position="236"/>
    </location>
</feature>
<dbReference type="InterPro" id="IPR023299">
    <property type="entry name" value="ATPase_P-typ_cyto_dom_N"/>
</dbReference>
<name>A0A8T0JGB8_PHAAN</name>
<dbReference type="SUPFAM" id="SSF81660">
    <property type="entry name" value="Metal cation-transporting ATPase, ATP-binding domain N"/>
    <property type="match status" value="1"/>
</dbReference>
<protein>
    <submittedName>
        <fullName evidence="2">DExH-box ATP-dependent RNA helicase</fullName>
    </submittedName>
</protein>
<dbReference type="PANTHER" id="PTHR24092:SF208">
    <property type="entry name" value="PHOSPHOLIPID-TRANSPORTING ATPASE"/>
    <property type="match status" value="1"/>
</dbReference>
<dbReference type="Gene3D" id="3.40.1110.10">
    <property type="entry name" value="Calcium-transporting ATPase, cytoplasmic domain N"/>
    <property type="match status" value="1"/>
</dbReference>
<dbReference type="GO" id="GO:0140326">
    <property type="term" value="F:ATPase-coupled intramembrane lipid transporter activity"/>
    <property type="evidence" value="ECO:0007669"/>
    <property type="project" value="TreeGrafter"/>
</dbReference>
<dbReference type="GO" id="GO:0000166">
    <property type="term" value="F:nucleotide binding"/>
    <property type="evidence" value="ECO:0007669"/>
    <property type="project" value="InterPro"/>
</dbReference>
<reference evidence="2 3" key="1">
    <citation type="submission" date="2020-05" db="EMBL/GenBank/DDBJ databases">
        <title>Vigna angularis (adzuki bean) Var. LongXiaoDou No. 4 denovo assembly.</title>
        <authorList>
            <person name="Xiang H."/>
        </authorList>
    </citation>
    <scope>NUCLEOTIDE SEQUENCE [LARGE SCALE GENOMIC DNA]</scope>
    <source>
        <tissue evidence="2">Leaf</tissue>
    </source>
</reference>
<dbReference type="SMART" id="SM00973">
    <property type="entry name" value="Sec63"/>
    <property type="match status" value="1"/>
</dbReference>
<proteinExistence type="predicted"/>
<dbReference type="GO" id="GO:0045332">
    <property type="term" value="P:phospholipid translocation"/>
    <property type="evidence" value="ECO:0007669"/>
    <property type="project" value="TreeGrafter"/>
</dbReference>
<dbReference type="GO" id="GO:0004386">
    <property type="term" value="F:helicase activity"/>
    <property type="evidence" value="ECO:0007669"/>
    <property type="project" value="UniProtKB-KW"/>
</dbReference>
<dbReference type="SUPFAM" id="SSF158702">
    <property type="entry name" value="Sec63 N-terminal domain-like"/>
    <property type="match status" value="1"/>
</dbReference>
<keyword evidence="2" id="KW-0067">ATP-binding</keyword>
<keyword evidence="2" id="KW-0347">Helicase</keyword>
<dbReference type="GO" id="GO:0005886">
    <property type="term" value="C:plasma membrane"/>
    <property type="evidence" value="ECO:0007669"/>
    <property type="project" value="TreeGrafter"/>
</dbReference>
<accession>A0A8T0JGB8</accession>